<dbReference type="PANTHER" id="PTHR10908:SF0">
    <property type="entry name" value="SEROTONIN N-ACETYLTRANSFERASE"/>
    <property type="match status" value="1"/>
</dbReference>
<dbReference type="CDD" id="cd04301">
    <property type="entry name" value="NAT_SF"/>
    <property type="match status" value="1"/>
</dbReference>
<dbReference type="InterPro" id="IPR051635">
    <property type="entry name" value="SNAT-like"/>
</dbReference>
<dbReference type="EMBL" id="JQBW01000010">
    <property type="protein sequence ID" value="KRN58349.1"/>
    <property type="molecule type" value="Genomic_DNA"/>
</dbReference>
<dbReference type="STRING" id="396268.IV45_GL000795"/>
<dbReference type="GO" id="GO:0008080">
    <property type="term" value="F:N-acetyltransferase activity"/>
    <property type="evidence" value="ECO:0007669"/>
    <property type="project" value="UniProtKB-ARBA"/>
</dbReference>
<dbReference type="PROSITE" id="PS51186">
    <property type="entry name" value="GNAT"/>
    <property type="match status" value="1"/>
</dbReference>
<sequence>MKVSIEHVTAADLDAVVRIERLGFTPEEAGTPAAYRDRIKKLADTFLVAKVDGQVVGFVVGPAVDEQFVTDDMYVHTPTNLPTGGNQLVLSIATDPAYRGHGIGSQLLTALAKSARAAHRHSISLDSLEKNLPFYEHNGYEKVRVSDSSHANETWYSLVKKLD</sequence>
<evidence type="ECO:0000313" key="5">
    <source>
        <dbReference type="Proteomes" id="UP000050934"/>
    </source>
</evidence>
<evidence type="ECO:0000256" key="1">
    <source>
        <dbReference type="ARBA" id="ARBA00022679"/>
    </source>
</evidence>
<dbReference type="AlphaFoldDB" id="A0A0R2IA81"/>
<evidence type="ECO:0000256" key="2">
    <source>
        <dbReference type="ARBA" id="ARBA00023315"/>
    </source>
</evidence>
<keyword evidence="1 4" id="KW-0808">Transferase</keyword>
<organism evidence="4 5">
    <name type="scientific">Limosilactobacillus secaliphilus</name>
    <dbReference type="NCBI Taxonomy" id="396268"/>
    <lineage>
        <taxon>Bacteria</taxon>
        <taxon>Bacillati</taxon>
        <taxon>Bacillota</taxon>
        <taxon>Bacilli</taxon>
        <taxon>Lactobacillales</taxon>
        <taxon>Lactobacillaceae</taxon>
        <taxon>Limosilactobacillus</taxon>
    </lineage>
</organism>
<comment type="caution">
    <text evidence="4">The sequence shown here is derived from an EMBL/GenBank/DDBJ whole genome shotgun (WGS) entry which is preliminary data.</text>
</comment>
<dbReference type="SUPFAM" id="SSF55729">
    <property type="entry name" value="Acyl-CoA N-acyltransferases (Nat)"/>
    <property type="match status" value="1"/>
</dbReference>
<accession>A0A0R2IA81</accession>
<evidence type="ECO:0000259" key="3">
    <source>
        <dbReference type="PROSITE" id="PS51186"/>
    </source>
</evidence>
<keyword evidence="5" id="KW-1185">Reference proteome</keyword>
<feature type="domain" description="N-acetyltransferase" evidence="3">
    <location>
        <begin position="3"/>
        <end position="163"/>
    </location>
</feature>
<dbReference type="RefSeq" id="WP_057741606.1">
    <property type="nucleotide sequence ID" value="NZ_JQBW01000010.1"/>
</dbReference>
<dbReference type="Pfam" id="PF13508">
    <property type="entry name" value="Acetyltransf_7"/>
    <property type="match status" value="1"/>
</dbReference>
<name>A0A0R2IA81_9LACO</name>
<dbReference type="InterPro" id="IPR016181">
    <property type="entry name" value="Acyl_CoA_acyltransferase"/>
</dbReference>
<dbReference type="PANTHER" id="PTHR10908">
    <property type="entry name" value="SEROTONIN N-ACETYLTRANSFERASE"/>
    <property type="match status" value="1"/>
</dbReference>
<proteinExistence type="predicted"/>
<reference evidence="4 5" key="1">
    <citation type="journal article" date="2015" name="Genome Announc.">
        <title>Expanding the biotechnology potential of lactobacilli through comparative genomics of 213 strains and associated genera.</title>
        <authorList>
            <person name="Sun Z."/>
            <person name="Harris H.M."/>
            <person name="McCann A."/>
            <person name="Guo C."/>
            <person name="Argimon S."/>
            <person name="Zhang W."/>
            <person name="Yang X."/>
            <person name="Jeffery I.B."/>
            <person name="Cooney J.C."/>
            <person name="Kagawa T.F."/>
            <person name="Liu W."/>
            <person name="Song Y."/>
            <person name="Salvetti E."/>
            <person name="Wrobel A."/>
            <person name="Rasinkangas P."/>
            <person name="Parkhill J."/>
            <person name="Rea M.C."/>
            <person name="O'Sullivan O."/>
            <person name="Ritari J."/>
            <person name="Douillard F.P."/>
            <person name="Paul Ross R."/>
            <person name="Yang R."/>
            <person name="Briner A.E."/>
            <person name="Felis G.E."/>
            <person name="de Vos W.M."/>
            <person name="Barrangou R."/>
            <person name="Klaenhammer T.R."/>
            <person name="Caufield P.W."/>
            <person name="Cui Y."/>
            <person name="Zhang H."/>
            <person name="O'Toole P.W."/>
        </authorList>
    </citation>
    <scope>NUCLEOTIDE SEQUENCE [LARGE SCALE GENOMIC DNA]</scope>
    <source>
        <strain evidence="4 5">DSM 17896</strain>
    </source>
</reference>
<protein>
    <submittedName>
        <fullName evidence="4">Putative acetyltransferase (Putative)</fullName>
    </submittedName>
</protein>
<dbReference type="Gene3D" id="3.40.630.30">
    <property type="match status" value="1"/>
</dbReference>
<evidence type="ECO:0000313" key="4">
    <source>
        <dbReference type="EMBL" id="KRN58349.1"/>
    </source>
</evidence>
<gene>
    <name evidence="4" type="ORF">IV45_GL000795</name>
</gene>
<dbReference type="InterPro" id="IPR000182">
    <property type="entry name" value="GNAT_dom"/>
</dbReference>
<dbReference type="PATRIC" id="fig|396268.3.peg.805"/>
<keyword evidence="2" id="KW-0012">Acyltransferase</keyword>
<dbReference type="OrthoDB" id="9800962at2"/>
<dbReference type="Proteomes" id="UP000050934">
    <property type="component" value="Unassembled WGS sequence"/>
</dbReference>